<dbReference type="Gene3D" id="1.20.120.220">
    <property type="entry name" value="ATP synthase, F0 complex, subunit A"/>
    <property type="match status" value="1"/>
</dbReference>
<reference evidence="13 14" key="1">
    <citation type="submission" date="2020-08" db="EMBL/GenBank/DDBJ databases">
        <title>Sequencing the genomes of 1000 actinobacteria strains.</title>
        <authorList>
            <person name="Klenk H.-P."/>
        </authorList>
    </citation>
    <scope>NUCLEOTIDE SEQUENCE [LARGE SCALE GENOMIC DNA]</scope>
    <source>
        <strain evidence="13 14">DSM 44230</strain>
    </source>
</reference>
<sequence length="266" mass="28742">MSQMLLAATGEGDGFKPPTVEHTFFFDKVGDGTIIASVKAMTLLGLGAVIVIALMLWTSRNAKVIPSKLQFLGESIYGFVRNSIAVDMMGKRDGLRYAPFLASLFIFILVLNLFGIVPLAQYPVTSHLAIPAVLSILVYIIYNVVGIKKHGFLGYFKLMTIPPGVPVAVLPLVALIEFASNFLIRPFTLAVRLFANAFAGHLILTIFGTATLYMISSGSLVTVVAPLSAGMLIIMTFFELLVAALQAYVFTVLAAFYIQSALADEH</sequence>
<name>A0A7W7CMT0_9PSEU</name>
<dbReference type="AlphaFoldDB" id="A0A7W7CMT0"/>
<comment type="caution">
    <text evidence="13">The sequence shown here is derived from an EMBL/GenBank/DDBJ whole genome shotgun (WGS) entry which is preliminary data.</text>
</comment>
<feature type="transmembrane region" description="Helical" evidence="11">
    <location>
        <begin position="190"/>
        <end position="213"/>
    </location>
</feature>
<keyword evidence="7 11" id="KW-1133">Transmembrane helix</keyword>
<keyword evidence="10 11" id="KW-0066">ATP synthesis</keyword>
<feature type="transmembrane region" description="Helical" evidence="11">
    <location>
        <begin position="34"/>
        <end position="57"/>
    </location>
</feature>
<evidence type="ECO:0000256" key="8">
    <source>
        <dbReference type="ARBA" id="ARBA00023065"/>
    </source>
</evidence>
<dbReference type="GO" id="GO:0046933">
    <property type="term" value="F:proton-transporting ATP synthase activity, rotational mechanism"/>
    <property type="evidence" value="ECO:0007669"/>
    <property type="project" value="UniProtKB-UniRule"/>
</dbReference>
<dbReference type="PRINTS" id="PR00123">
    <property type="entry name" value="ATPASEA"/>
</dbReference>
<evidence type="ECO:0000256" key="11">
    <source>
        <dbReference type="HAMAP-Rule" id="MF_01393"/>
    </source>
</evidence>
<evidence type="ECO:0000313" key="13">
    <source>
        <dbReference type="EMBL" id="MBB4682324.1"/>
    </source>
</evidence>
<dbReference type="InterPro" id="IPR045083">
    <property type="entry name" value="ATP_synth_F0_asu_bact/mt"/>
</dbReference>
<keyword evidence="3 11" id="KW-0813">Transport</keyword>
<gene>
    <name evidence="11" type="primary">atpB</name>
    <name evidence="13" type="ORF">HNR67_008442</name>
</gene>
<keyword evidence="5 11" id="KW-0812">Transmembrane</keyword>
<dbReference type="GO" id="GO:0005886">
    <property type="term" value="C:plasma membrane"/>
    <property type="evidence" value="ECO:0007669"/>
    <property type="project" value="UniProtKB-SubCell"/>
</dbReference>
<keyword evidence="11" id="KW-1003">Cell membrane</keyword>
<dbReference type="PANTHER" id="PTHR11410">
    <property type="entry name" value="ATP SYNTHASE SUBUNIT A"/>
    <property type="match status" value="1"/>
</dbReference>
<feature type="transmembrane region" description="Helical" evidence="11">
    <location>
        <begin position="126"/>
        <end position="145"/>
    </location>
</feature>
<dbReference type="PANTHER" id="PTHR11410:SF0">
    <property type="entry name" value="ATP SYNTHASE SUBUNIT A"/>
    <property type="match status" value="1"/>
</dbReference>
<comment type="subcellular location">
    <subcellularLocation>
        <location evidence="11 12">Cell membrane</location>
        <topology evidence="11 12">Multi-pass membrane protein</topology>
    </subcellularLocation>
    <subcellularLocation>
        <location evidence="1">Membrane</location>
        <topology evidence="1">Multi-pass membrane protein</topology>
    </subcellularLocation>
</comment>
<keyword evidence="6 11" id="KW-0375">Hydrogen ion transport</keyword>
<dbReference type="InterPro" id="IPR035908">
    <property type="entry name" value="F0_ATP_A_sf"/>
</dbReference>
<dbReference type="NCBIfam" id="TIGR01131">
    <property type="entry name" value="ATP_synt_6_or_A"/>
    <property type="match status" value="1"/>
</dbReference>
<comment type="similarity">
    <text evidence="2 11 12">Belongs to the ATPase A chain family.</text>
</comment>
<keyword evidence="14" id="KW-1185">Reference proteome</keyword>
<dbReference type="CDD" id="cd00310">
    <property type="entry name" value="ATP-synt_Fo_a_6"/>
    <property type="match status" value="1"/>
</dbReference>
<dbReference type="Proteomes" id="UP000533598">
    <property type="component" value="Unassembled WGS sequence"/>
</dbReference>
<evidence type="ECO:0000256" key="6">
    <source>
        <dbReference type="ARBA" id="ARBA00022781"/>
    </source>
</evidence>
<accession>A0A7W7CMT0</accession>
<proteinExistence type="inferred from homology"/>
<keyword evidence="8 11" id="KW-0406">Ion transport</keyword>
<feature type="transmembrane region" description="Helical" evidence="11">
    <location>
        <begin position="97"/>
        <end position="120"/>
    </location>
</feature>
<evidence type="ECO:0000256" key="10">
    <source>
        <dbReference type="ARBA" id="ARBA00023310"/>
    </source>
</evidence>
<evidence type="ECO:0000256" key="3">
    <source>
        <dbReference type="ARBA" id="ARBA00022448"/>
    </source>
</evidence>
<dbReference type="EMBL" id="JACHMH010000001">
    <property type="protein sequence ID" value="MBB4682324.1"/>
    <property type="molecule type" value="Genomic_DNA"/>
</dbReference>
<evidence type="ECO:0000256" key="9">
    <source>
        <dbReference type="ARBA" id="ARBA00023136"/>
    </source>
</evidence>
<feature type="transmembrane region" description="Helical" evidence="11">
    <location>
        <begin position="244"/>
        <end position="263"/>
    </location>
</feature>
<dbReference type="HAMAP" id="MF_01393">
    <property type="entry name" value="ATP_synth_a_bact"/>
    <property type="match status" value="1"/>
</dbReference>
<evidence type="ECO:0000256" key="2">
    <source>
        <dbReference type="ARBA" id="ARBA00006810"/>
    </source>
</evidence>
<dbReference type="Pfam" id="PF00119">
    <property type="entry name" value="ATP-synt_A"/>
    <property type="match status" value="1"/>
</dbReference>
<evidence type="ECO:0000256" key="5">
    <source>
        <dbReference type="ARBA" id="ARBA00022692"/>
    </source>
</evidence>
<dbReference type="InterPro" id="IPR000568">
    <property type="entry name" value="ATP_synth_F0_asu"/>
</dbReference>
<organism evidence="13 14">
    <name type="scientific">Crossiella cryophila</name>
    <dbReference type="NCBI Taxonomy" id="43355"/>
    <lineage>
        <taxon>Bacteria</taxon>
        <taxon>Bacillati</taxon>
        <taxon>Actinomycetota</taxon>
        <taxon>Actinomycetes</taxon>
        <taxon>Pseudonocardiales</taxon>
        <taxon>Pseudonocardiaceae</taxon>
        <taxon>Crossiella</taxon>
    </lineage>
</organism>
<dbReference type="SUPFAM" id="SSF81336">
    <property type="entry name" value="F1F0 ATP synthase subunit A"/>
    <property type="match status" value="1"/>
</dbReference>
<comment type="function">
    <text evidence="11 12">Key component of the proton channel; it plays a direct role in the translocation of protons across the membrane.</text>
</comment>
<dbReference type="GO" id="GO:0045259">
    <property type="term" value="C:proton-transporting ATP synthase complex"/>
    <property type="evidence" value="ECO:0007669"/>
    <property type="project" value="UniProtKB-KW"/>
</dbReference>
<keyword evidence="9 11" id="KW-0472">Membrane</keyword>
<evidence type="ECO:0000256" key="7">
    <source>
        <dbReference type="ARBA" id="ARBA00022989"/>
    </source>
</evidence>
<protein>
    <recommendedName>
        <fullName evidence="11 12">ATP synthase subunit a</fullName>
    </recommendedName>
    <alternativeName>
        <fullName evidence="11">ATP synthase F0 sector subunit a</fullName>
    </alternativeName>
    <alternativeName>
        <fullName evidence="11">F-ATPase subunit 6</fullName>
    </alternativeName>
</protein>
<evidence type="ECO:0000256" key="12">
    <source>
        <dbReference type="RuleBase" id="RU000483"/>
    </source>
</evidence>
<keyword evidence="4 11" id="KW-0138">CF(0)</keyword>
<evidence type="ECO:0000256" key="1">
    <source>
        <dbReference type="ARBA" id="ARBA00004141"/>
    </source>
</evidence>
<evidence type="ECO:0000256" key="4">
    <source>
        <dbReference type="ARBA" id="ARBA00022547"/>
    </source>
</evidence>
<evidence type="ECO:0000313" key="14">
    <source>
        <dbReference type="Proteomes" id="UP000533598"/>
    </source>
</evidence>